<dbReference type="FunFam" id="3.30.230.10:FF:000003">
    <property type="entry name" value="Elongation factor G"/>
    <property type="match status" value="1"/>
</dbReference>
<dbReference type="AlphaFoldDB" id="A0A6G9YRM4"/>
<dbReference type="Pfam" id="PF14492">
    <property type="entry name" value="EFG_III"/>
    <property type="match status" value="1"/>
</dbReference>
<dbReference type="InterPro" id="IPR020568">
    <property type="entry name" value="Ribosomal_Su5_D2-typ_SF"/>
</dbReference>
<keyword evidence="5 7" id="KW-0342">GTP-binding</keyword>
<dbReference type="InterPro" id="IPR004161">
    <property type="entry name" value="EFTu-like_2"/>
</dbReference>
<evidence type="ECO:0000259" key="9">
    <source>
        <dbReference type="PROSITE" id="PS51722"/>
    </source>
</evidence>
<comment type="subcellular location">
    <subcellularLocation>
        <location evidence="7">Cytoplasm</location>
    </subcellularLocation>
</comment>
<dbReference type="SMART" id="SM00838">
    <property type="entry name" value="EFG_C"/>
    <property type="match status" value="1"/>
</dbReference>
<dbReference type="FunFam" id="3.30.70.240:FF:000001">
    <property type="entry name" value="Elongation factor G"/>
    <property type="match status" value="1"/>
</dbReference>
<keyword evidence="2 7" id="KW-0547">Nucleotide-binding</keyword>
<dbReference type="Gene3D" id="3.40.50.300">
    <property type="entry name" value="P-loop containing nucleotide triphosphate hydrolases"/>
    <property type="match status" value="1"/>
</dbReference>
<reference evidence="10 11" key="1">
    <citation type="journal article" date="2019" name="ACS Chem. Biol.">
        <title>Identification and Mobilization of a Cryptic Antibiotic Biosynthesis Gene Locus from a Human-Pathogenic Nocardia Isolate.</title>
        <authorList>
            <person name="Herisse M."/>
            <person name="Ishida K."/>
            <person name="Porter J.L."/>
            <person name="Howden B."/>
            <person name="Hertweck C."/>
            <person name="Stinear T.P."/>
            <person name="Pidot S.J."/>
        </authorList>
    </citation>
    <scope>NUCLEOTIDE SEQUENCE [LARGE SCALE GENOMIC DNA]</scope>
    <source>
        <strain evidence="10 11">AUSMDU00012717</strain>
    </source>
</reference>
<dbReference type="GO" id="GO:0005525">
    <property type="term" value="F:GTP binding"/>
    <property type="evidence" value="ECO:0007669"/>
    <property type="project" value="UniProtKB-UniRule"/>
</dbReference>
<keyword evidence="3 7" id="KW-0251">Elongation factor</keyword>
<feature type="domain" description="Tr-type G" evidence="9">
    <location>
        <begin position="37"/>
        <end position="313"/>
    </location>
</feature>
<dbReference type="HAMAP" id="MF_00054_B">
    <property type="entry name" value="EF_G_EF_2_B"/>
    <property type="match status" value="1"/>
</dbReference>
<dbReference type="PRINTS" id="PR00315">
    <property type="entry name" value="ELONGATNFCT"/>
</dbReference>
<feature type="binding site" evidence="7">
    <location>
        <begin position="46"/>
        <end position="53"/>
    </location>
    <ligand>
        <name>GTP</name>
        <dbReference type="ChEBI" id="CHEBI:37565"/>
    </ligand>
</feature>
<organism evidence="10 11">
    <name type="scientific">Nocardia arthritidis</name>
    <dbReference type="NCBI Taxonomy" id="228602"/>
    <lineage>
        <taxon>Bacteria</taxon>
        <taxon>Bacillati</taxon>
        <taxon>Actinomycetota</taxon>
        <taxon>Actinomycetes</taxon>
        <taxon>Mycobacteriales</taxon>
        <taxon>Nocardiaceae</taxon>
        <taxon>Nocardia</taxon>
    </lineage>
</organism>
<evidence type="ECO:0000256" key="2">
    <source>
        <dbReference type="ARBA" id="ARBA00022741"/>
    </source>
</evidence>
<sequence>MMLVPSAGRNSSASVVIDGTRCWSGFLMTRAMLADLNLVRDIGIMAHIDAGKTTTTERILFYTGVTYKIGEVHDGTAVMDRMPQEQEHGITIASAATTCFWNNHQINIIDTPGHVDFTVEVERSLRVLDGAVAVFDGKEGVEPQSEQVWRQADRYDVPRICFVNKMDKLGADFFGTVRSIEERLGAKPLVLQLPIGVEDSFTGIVDLIEMTAKIWDGDTGHGIRYRMAPIPDGLRAQAERYREALVELVATSDEALLETFVAGVAPSVAELKAAVRRVTVASAGYPVLCGSAFKNKGVQPLLDAIIDYLPSPLDGGGAYGHLPGQEQTVVHRAASAAEPFAALAFKVAVHPFFGKLTYLRVYSGCAASGSAVLNSTKGRKERLGKLFQMHSNKEYPIEEARAGHICAAIGLKDTTTGDTLCDPQHQIVLEAMTFPEPVIEVAIEPRTRSDQDKLGTAIRLLAEEDPTFSVRQDPETGQTVIGGMGELMLEIMVDRLRREFDVAANVGKPRVAYRETITRPVRRLEFTLRKQHGGSGQFAKVVLAVEPFVGDDGAIYEFESRVSGGRVPREYLPAVDAGAQDAMQSGVLAGYPVVNLRVVLLDGAAHVKDSSDLAFRTAAAHAVRDAMTKANPVLLEPIMRVEVVTPERYLGEVMGDLSARRGQIHAMAERAGARVVEALVPLAEMFGYIGDLRSRTQGRASYTMVFDSYAAVPAEVQRTIIGKAS</sequence>
<dbReference type="CDD" id="cd04088">
    <property type="entry name" value="EFG_mtEFG_II"/>
    <property type="match status" value="1"/>
</dbReference>
<dbReference type="InterPro" id="IPR005517">
    <property type="entry name" value="Transl_elong_EFG/EF2_IV"/>
</dbReference>
<evidence type="ECO:0000256" key="6">
    <source>
        <dbReference type="ARBA" id="ARBA00024731"/>
    </source>
</evidence>
<dbReference type="GO" id="GO:0005737">
    <property type="term" value="C:cytoplasm"/>
    <property type="evidence" value="ECO:0007669"/>
    <property type="project" value="UniProtKB-SubCell"/>
</dbReference>
<dbReference type="InterPro" id="IPR047872">
    <property type="entry name" value="EFG_IV"/>
</dbReference>
<dbReference type="InterPro" id="IPR000640">
    <property type="entry name" value="EFG_V-like"/>
</dbReference>
<dbReference type="Gene3D" id="3.30.70.870">
    <property type="entry name" value="Elongation Factor G (Translational Gtpase), domain 3"/>
    <property type="match status" value="1"/>
</dbReference>
<dbReference type="InterPro" id="IPR004540">
    <property type="entry name" value="Transl_elong_EFG/EF2"/>
</dbReference>
<dbReference type="Pfam" id="PF00679">
    <property type="entry name" value="EFG_C"/>
    <property type="match status" value="1"/>
</dbReference>
<dbReference type="CDD" id="cd01434">
    <property type="entry name" value="EFG_mtEFG1_IV"/>
    <property type="match status" value="1"/>
</dbReference>
<evidence type="ECO:0000313" key="11">
    <source>
        <dbReference type="Proteomes" id="UP000503540"/>
    </source>
</evidence>
<dbReference type="GO" id="GO:0003746">
    <property type="term" value="F:translation elongation factor activity"/>
    <property type="evidence" value="ECO:0007669"/>
    <property type="project" value="UniProtKB-UniRule"/>
</dbReference>
<dbReference type="EMBL" id="CP046172">
    <property type="protein sequence ID" value="QIS15955.1"/>
    <property type="molecule type" value="Genomic_DNA"/>
</dbReference>
<dbReference type="InterPro" id="IPR027417">
    <property type="entry name" value="P-loop_NTPase"/>
</dbReference>
<dbReference type="FunFam" id="3.30.70.870:FF:000001">
    <property type="entry name" value="Elongation factor G"/>
    <property type="match status" value="1"/>
</dbReference>
<gene>
    <name evidence="7 10" type="primary">fusA</name>
    <name evidence="10" type="ORF">F5544_40695</name>
</gene>
<evidence type="ECO:0000256" key="3">
    <source>
        <dbReference type="ARBA" id="ARBA00022768"/>
    </source>
</evidence>
<name>A0A6G9YRM4_9NOCA</name>
<evidence type="ECO:0000256" key="8">
    <source>
        <dbReference type="NCBIfam" id="TIGR00484"/>
    </source>
</evidence>
<dbReference type="CDD" id="cd01886">
    <property type="entry name" value="EF-G"/>
    <property type="match status" value="1"/>
</dbReference>
<dbReference type="Proteomes" id="UP000503540">
    <property type="component" value="Chromosome"/>
</dbReference>
<evidence type="ECO:0000256" key="5">
    <source>
        <dbReference type="ARBA" id="ARBA00023134"/>
    </source>
</evidence>
<dbReference type="InterPro" id="IPR005225">
    <property type="entry name" value="Small_GTP-bd"/>
</dbReference>
<comment type="function">
    <text evidence="6 7">Catalyzes the GTP-dependent ribosomal translocation step during translation elongation. During this step, the ribosome changes from the pre-translocational (PRE) to the post-translocational (POST) state as the newly formed A-site-bound peptidyl-tRNA and P-site-bound deacylated tRNA move to the P and E sites, respectively. Catalyzes the coordinated movement of the two tRNA molecules, the mRNA and conformational changes in the ribosome.</text>
</comment>
<dbReference type="NCBIfam" id="TIGR00484">
    <property type="entry name" value="EF-G"/>
    <property type="match status" value="1"/>
</dbReference>
<dbReference type="Gene3D" id="2.40.30.10">
    <property type="entry name" value="Translation factors"/>
    <property type="match status" value="1"/>
</dbReference>
<feature type="binding site" evidence="7">
    <location>
        <begin position="110"/>
        <end position="114"/>
    </location>
    <ligand>
        <name>GTP</name>
        <dbReference type="ChEBI" id="CHEBI:37565"/>
    </ligand>
</feature>
<dbReference type="Pfam" id="PF03764">
    <property type="entry name" value="EFG_IV"/>
    <property type="match status" value="1"/>
</dbReference>
<dbReference type="Pfam" id="PF00009">
    <property type="entry name" value="GTP_EFTU"/>
    <property type="match status" value="1"/>
</dbReference>
<dbReference type="FunFam" id="3.40.50.300:FF:000029">
    <property type="entry name" value="Elongation factor G"/>
    <property type="match status" value="1"/>
</dbReference>
<protein>
    <recommendedName>
        <fullName evidence="7 8">Elongation factor G</fullName>
        <shortName evidence="7">EF-G</shortName>
    </recommendedName>
</protein>
<feature type="binding site" evidence="7">
    <location>
        <begin position="164"/>
        <end position="167"/>
    </location>
    <ligand>
        <name>GTP</name>
        <dbReference type="ChEBI" id="CHEBI:37565"/>
    </ligand>
</feature>
<dbReference type="InterPro" id="IPR041095">
    <property type="entry name" value="EFG_II"/>
</dbReference>
<dbReference type="InterPro" id="IPR009022">
    <property type="entry name" value="EFG_III"/>
</dbReference>
<evidence type="ECO:0000256" key="1">
    <source>
        <dbReference type="ARBA" id="ARBA00005870"/>
    </source>
</evidence>
<keyword evidence="4 7" id="KW-0648">Protein biosynthesis</keyword>
<dbReference type="CDD" id="cd03713">
    <property type="entry name" value="EFG_mtEFG_C"/>
    <property type="match status" value="1"/>
</dbReference>
<dbReference type="GO" id="GO:0032790">
    <property type="term" value="P:ribosome disassembly"/>
    <property type="evidence" value="ECO:0007669"/>
    <property type="project" value="TreeGrafter"/>
</dbReference>
<dbReference type="SUPFAM" id="SSF52540">
    <property type="entry name" value="P-loop containing nucleoside triphosphate hydrolases"/>
    <property type="match status" value="1"/>
</dbReference>
<dbReference type="InterPro" id="IPR000795">
    <property type="entry name" value="T_Tr_GTP-bd_dom"/>
</dbReference>
<dbReference type="KEGG" id="nah:F5544_40695"/>
<accession>A0A6G9YRM4</accession>
<keyword evidence="11" id="KW-1185">Reference proteome</keyword>
<keyword evidence="7" id="KW-0963">Cytoplasm</keyword>
<comment type="similarity">
    <text evidence="1 7">Belongs to the TRAFAC class translation factor GTPase superfamily. Classic translation factor GTPase family. EF-G/EF-2 subfamily.</text>
</comment>
<dbReference type="CDD" id="cd16262">
    <property type="entry name" value="EFG_III"/>
    <property type="match status" value="1"/>
</dbReference>
<proteinExistence type="inferred from homology"/>
<dbReference type="Pfam" id="PF03144">
    <property type="entry name" value="GTP_EFTU_D2"/>
    <property type="match status" value="1"/>
</dbReference>
<dbReference type="Gene3D" id="3.30.70.240">
    <property type="match status" value="1"/>
</dbReference>
<dbReference type="FunFam" id="2.40.30.10:FF:000006">
    <property type="entry name" value="Elongation factor G"/>
    <property type="match status" value="1"/>
</dbReference>
<dbReference type="InterPro" id="IPR035649">
    <property type="entry name" value="EFG_V"/>
</dbReference>
<dbReference type="InterPro" id="IPR014721">
    <property type="entry name" value="Ribsml_uS5_D2-typ_fold_subgr"/>
</dbReference>
<dbReference type="SUPFAM" id="SSF54980">
    <property type="entry name" value="EF-G C-terminal domain-like"/>
    <property type="match status" value="2"/>
</dbReference>
<dbReference type="PROSITE" id="PS51722">
    <property type="entry name" value="G_TR_2"/>
    <property type="match status" value="1"/>
</dbReference>
<evidence type="ECO:0000256" key="4">
    <source>
        <dbReference type="ARBA" id="ARBA00022917"/>
    </source>
</evidence>
<dbReference type="SUPFAM" id="SSF50447">
    <property type="entry name" value="Translation proteins"/>
    <property type="match status" value="1"/>
</dbReference>
<dbReference type="NCBIfam" id="TIGR00231">
    <property type="entry name" value="small_GTP"/>
    <property type="match status" value="1"/>
</dbReference>
<evidence type="ECO:0000256" key="7">
    <source>
        <dbReference type="HAMAP-Rule" id="MF_00054"/>
    </source>
</evidence>
<dbReference type="SMART" id="SM00889">
    <property type="entry name" value="EFG_IV"/>
    <property type="match status" value="1"/>
</dbReference>
<dbReference type="GO" id="GO:0003924">
    <property type="term" value="F:GTPase activity"/>
    <property type="evidence" value="ECO:0007669"/>
    <property type="project" value="InterPro"/>
</dbReference>
<dbReference type="SUPFAM" id="SSF54211">
    <property type="entry name" value="Ribosomal protein S5 domain 2-like"/>
    <property type="match status" value="1"/>
</dbReference>
<dbReference type="Gene3D" id="3.30.230.10">
    <property type="match status" value="1"/>
</dbReference>
<evidence type="ECO:0000313" key="10">
    <source>
        <dbReference type="EMBL" id="QIS15955.1"/>
    </source>
</evidence>
<dbReference type="InterPro" id="IPR009000">
    <property type="entry name" value="Transl_B-barrel_sf"/>
</dbReference>
<dbReference type="NCBIfam" id="NF009381">
    <property type="entry name" value="PRK12740.1-5"/>
    <property type="match status" value="1"/>
</dbReference>
<dbReference type="PANTHER" id="PTHR43261">
    <property type="entry name" value="TRANSLATION ELONGATION FACTOR G-RELATED"/>
    <property type="match status" value="1"/>
</dbReference>
<dbReference type="InterPro" id="IPR035647">
    <property type="entry name" value="EFG_III/V"/>
</dbReference>
<dbReference type="PANTHER" id="PTHR43261:SF1">
    <property type="entry name" value="RIBOSOME-RELEASING FACTOR 2, MITOCHONDRIAL"/>
    <property type="match status" value="1"/>
</dbReference>